<dbReference type="InterPro" id="IPR036412">
    <property type="entry name" value="HAD-like_sf"/>
</dbReference>
<reference evidence="1 2" key="1">
    <citation type="journal article" date="2016" name="Microbiology (Mosc.)">
        <title>Comparison of Lactobacillus crispatus isolates from Lactobacillus-dominated vaginal microbiomes with isolates from microbiomes containing bacterial vaginosis-associated bacteria.</title>
        <authorList>
            <person name="Abdelmaksoud A.A."/>
            <person name="Koparde V.N."/>
            <person name="Sheth N.U."/>
            <person name="Serrano M.G."/>
            <person name="Glascock A.L."/>
            <person name="Fettweis J.M."/>
            <person name="Strauss Iii J.F."/>
            <person name="Buck G.A."/>
            <person name="Jefferson K.K."/>
        </authorList>
    </citation>
    <scope>NUCLEOTIDE SEQUENCE [LARGE SCALE GENOMIC DNA]</scope>
    <source>
        <strain evidence="1 2">VMC3</strain>
    </source>
</reference>
<dbReference type="GO" id="GO:0005829">
    <property type="term" value="C:cytosol"/>
    <property type="evidence" value="ECO:0007669"/>
    <property type="project" value="TreeGrafter"/>
</dbReference>
<protein>
    <submittedName>
        <fullName evidence="1">Hydrolase</fullName>
    </submittedName>
</protein>
<dbReference type="InterPro" id="IPR023214">
    <property type="entry name" value="HAD_sf"/>
</dbReference>
<comment type="caution">
    <text evidence="1">The sequence shown here is derived from an EMBL/GenBank/DDBJ whole genome shotgun (WGS) entry which is preliminary data.</text>
</comment>
<dbReference type="CDD" id="cd07518">
    <property type="entry name" value="HAD_YbiV-Like"/>
    <property type="match status" value="1"/>
</dbReference>
<dbReference type="NCBIfam" id="TIGR00099">
    <property type="entry name" value="Cof-subfamily"/>
    <property type="match status" value="1"/>
</dbReference>
<dbReference type="PATRIC" id="fig|47770.28.peg.126"/>
<accession>A0A120DIL6</accession>
<dbReference type="RefSeq" id="WP_060461906.1">
    <property type="nucleotide sequence ID" value="NZ_AP025162.1"/>
</dbReference>
<dbReference type="AlphaFoldDB" id="A0A120DIL6"/>
<dbReference type="InterPro" id="IPR000150">
    <property type="entry name" value="Cof"/>
</dbReference>
<dbReference type="SUPFAM" id="SSF56784">
    <property type="entry name" value="HAD-like"/>
    <property type="match status" value="1"/>
</dbReference>
<dbReference type="SFLD" id="SFLDG01140">
    <property type="entry name" value="C2.B:_Phosphomannomutase_and_P"/>
    <property type="match status" value="1"/>
</dbReference>
<keyword evidence="1" id="KW-0378">Hydrolase</keyword>
<dbReference type="NCBIfam" id="TIGR01484">
    <property type="entry name" value="HAD-SF-IIB"/>
    <property type="match status" value="1"/>
</dbReference>
<dbReference type="PANTHER" id="PTHR10000">
    <property type="entry name" value="PHOSPHOSERINE PHOSPHATASE"/>
    <property type="match status" value="1"/>
</dbReference>
<dbReference type="InterPro" id="IPR006379">
    <property type="entry name" value="HAD-SF_hydro_IIB"/>
</dbReference>
<evidence type="ECO:0000313" key="1">
    <source>
        <dbReference type="EMBL" id="KWU04233.1"/>
    </source>
</evidence>
<dbReference type="Pfam" id="PF08282">
    <property type="entry name" value="Hydrolase_3"/>
    <property type="match status" value="1"/>
</dbReference>
<dbReference type="SFLD" id="SFLDS00003">
    <property type="entry name" value="Haloacid_Dehalogenase"/>
    <property type="match status" value="1"/>
</dbReference>
<dbReference type="GO" id="GO:0016791">
    <property type="term" value="F:phosphatase activity"/>
    <property type="evidence" value="ECO:0007669"/>
    <property type="project" value="TreeGrafter"/>
</dbReference>
<dbReference type="Proteomes" id="UP000067598">
    <property type="component" value="Unassembled WGS sequence"/>
</dbReference>
<gene>
    <name evidence="1" type="ORF">AEL95_03555</name>
</gene>
<name>A0A120DIL6_9LACO</name>
<evidence type="ECO:0000313" key="2">
    <source>
        <dbReference type="Proteomes" id="UP000067598"/>
    </source>
</evidence>
<dbReference type="Gene3D" id="3.40.50.1000">
    <property type="entry name" value="HAD superfamily/HAD-like"/>
    <property type="match status" value="1"/>
</dbReference>
<dbReference type="PANTHER" id="PTHR10000:SF53">
    <property type="entry name" value="5-AMINO-6-(5-PHOSPHO-D-RIBITYLAMINO)URACIL PHOSPHATASE YBJI-RELATED"/>
    <property type="match status" value="1"/>
</dbReference>
<proteinExistence type="predicted"/>
<organism evidence="1 2">
    <name type="scientific">Lactobacillus crispatus</name>
    <dbReference type="NCBI Taxonomy" id="47770"/>
    <lineage>
        <taxon>Bacteria</taxon>
        <taxon>Bacillati</taxon>
        <taxon>Bacillota</taxon>
        <taxon>Bacilli</taxon>
        <taxon>Lactobacillales</taxon>
        <taxon>Lactobacillaceae</taxon>
        <taxon>Lactobacillus</taxon>
    </lineage>
</organism>
<dbReference type="GO" id="GO:0000287">
    <property type="term" value="F:magnesium ion binding"/>
    <property type="evidence" value="ECO:0007669"/>
    <property type="project" value="TreeGrafter"/>
</dbReference>
<sequence length="272" mass="30574">MTQIPFNAVAVDLDGTFLTEKKTFDHALFAKVLRKLQANQIPFICATGNQLIRSHEYFDEFTNEVDYVSENGAILEADGKVFKRIAIDYDTAQKLLHFIQTEYPEAIIMVSAQHHCYILTSMDQADKDDIRIYYRDVQEIDQFTDIDPADAILKVCLTADDELAQVIQDRFNEKYGDCIRGTSSGNMTIDLVHKGINKAKGVDDMLKHYGIAQKDLIAFGDGENDIDMLKACGYSYAMKNANAKAKAVAKYEAPTNDENGVLKVLAKYLDID</sequence>
<dbReference type="EMBL" id="LJGP01000011">
    <property type="protein sequence ID" value="KWU04233.1"/>
    <property type="molecule type" value="Genomic_DNA"/>
</dbReference>
<dbReference type="Gene3D" id="3.30.1240.10">
    <property type="match status" value="1"/>
</dbReference>